<name>A0AAN6Y5Z1_9PEZI</name>
<dbReference type="Proteomes" id="UP001301769">
    <property type="component" value="Unassembled WGS sequence"/>
</dbReference>
<feature type="transmembrane region" description="Helical" evidence="2">
    <location>
        <begin position="201"/>
        <end position="232"/>
    </location>
</feature>
<feature type="transmembrane region" description="Helical" evidence="2">
    <location>
        <begin position="31"/>
        <end position="54"/>
    </location>
</feature>
<reference evidence="3" key="1">
    <citation type="journal article" date="2023" name="Mol. Phylogenet. Evol.">
        <title>Genome-scale phylogeny and comparative genomics of the fungal order Sordariales.</title>
        <authorList>
            <person name="Hensen N."/>
            <person name="Bonometti L."/>
            <person name="Westerberg I."/>
            <person name="Brannstrom I.O."/>
            <person name="Guillou S."/>
            <person name="Cros-Aarteil S."/>
            <person name="Calhoun S."/>
            <person name="Haridas S."/>
            <person name="Kuo A."/>
            <person name="Mondo S."/>
            <person name="Pangilinan J."/>
            <person name="Riley R."/>
            <person name="LaButti K."/>
            <person name="Andreopoulos B."/>
            <person name="Lipzen A."/>
            <person name="Chen C."/>
            <person name="Yan M."/>
            <person name="Daum C."/>
            <person name="Ng V."/>
            <person name="Clum A."/>
            <person name="Steindorff A."/>
            <person name="Ohm R.A."/>
            <person name="Martin F."/>
            <person name="Silar P."/>
            <person name="Natvig D.O."/>
            <person name="Lalanne C."/>
            <person name="Gautier V."/>
            <person name="Ament-Velasquez S.L."/>
            <person name="Kruys A."/>
            <person name="Hutchinson M.I."/>
            <person name="Powell A.J."/>
            <person name="Barry K."/>
            <person name="Miller A.N."/>
            <person name="Grigoriev I.V."/>
            <person name="Debuchy R."/>
            <person name="Gladieux P."/>
            <person name="Hiltunen Thoren M."/>
            <person name="Johannesson H."/>
        </authorList>
    </citation>
    <scope>NUCLEOTIDE SEQUENCE</scope>
    <source>
        <strain evidence="3">PSN293</strain>
    </source>
</reference>
<organism evidence="3 4">
    <name type="scientific">Rhypophila decipiens</name>
    <dbReference type="NCBI Taxonomy" id="261697"/>
    <lineage>
        <taxon>Eukaryota</taxon>
        <taxon>Fungi</taxon>
        <taxon>Dikarya</taxon>
        <taxon>Ascomycota</taxon>
        <taxon>Pezizomycotina</taxon>
        <taxon>Sordariomycetes</taxon>
        <taxon>Sordariomycetidae</taxon>
        <taxon>Sordariales</taxon>
        <taxon>Naviculisporaceae</taxon>
        <taxon>Rhypophila</taxon>
    </lineage>
</organism>
<feature type="transmembrane region" description="Helical" evidence="2">
    <location>
        <begin position="252"/>
        <end position="274"/>
    </location>
</feature>
<evidence type="ECO:0000256" key="2">
    <source>
        <dbReference type="SAM" id="Phobius"/>
    </source>
</evidence>
<dbReference type="EMBL" id="MU858167">
    <property type="protein sequence ID" value="KAK4210752.1"/>
    <property type="molecule type" value="Genomic_DNA"/>
</dbReference>
<feature type="region of interest" description="Disordered" evidence="1">
    <location>
        <begin position="72"/>
        <end position="108"/>
    </location>
</feature>
<evidence type="ECO:0000313" key="4">
    <source>
        <dbReference type="Proteomes" id="UP001301769"/>
    </source>
</evidence>
<feature type="transmembrane region" description="Helical" evidence="2">
    <location>
        <begin position="130"/>
        <end position="149"/>
    </location>
</feature>
<evidence type="ECO:0000313" key="3">
    <source>
        <dbReference type="EMBL" id="KAK4210752.1"/>
    </source>
</evidence>
<gene>
    <name evidence="3" type="ORF">QBC37DRAFT_28618</name>
</gene>
<proteinExistence type="predicted"/>
<keyword evidence="2" id="KW-1133">Transmembrane helix</keyword>
<accession>A0AAN6Y5Z1</accession>
<comment type="caution">
    <text evidence="3">The sequence shown here is derived from an EMBL/GenBank/DDBJ whole genome shotgun (WGS) entry which is preliminary data.</text>
</comment>
<keyword evidence="2" id="KW-0472">Membrane</keyword>
<sequence>MVAHTVIPFVGGHLAKRFGPDEPNTYELPPWAFLVMLVNFAVLMIPLTWIHYTLGSLLPALAMVEDPNPPAYEPLASNDDVETAGTAPSAQNKNAGPVLPGADGKPVTSSIRRTHRLLESVGGFRARFRGLMPAIASAVCTSIVNGIFVSSGLPVYLRIGGLFASLALVQLNTAWVHIIMTPPSPLSFWRRLPPFRRTFEATCFPVFANWAASTLAILLPLGTAAMLGLQIWSPDKPDQIPRYHSSDSWKTFLVWLISVGSQLLLVLPAQVGLIRVQASLLNPEEPTIIPFDTTFQGMVGSAVVDGKGYVTLRDAIKTFSRASWIRLLKLYVKTFFISLAAYFVVIIALIVQMVFLSAAAKPVDGKN</sequence>
<keyword evidence="4" id="KW-1185">Reference proteome</keyword>
<feature type="transmembrane region" description="Helical" evidence="2">
    <location>
        <begin position="335"/>
        <end position="360"/>
    </location>
</feature>
<protein>
    <submittedName>
        <fullName evidence="3">Ubiquitin conjugating protein</fullName>
    </submittedName>
</protein>
<dbReference type="AlphaFoldDB" id="A0AAN6Y5Z1"/>
<feature type="transmembrane region" description="Helical" evidence="2">
    <location>
        <begin position="155"/>
        <end position="180"/>
    </location>
</feature>
<keyword evidence="2" id="KW-0812">Transmembrane</keyword>
<evidence type="ECO:0000256" key="1">
    <source>
        <dbReference type="SAM" id="MobiDB-lite"/>
    </source>
</evidence>
<reference evidence="3" key="2">
    <citation type="submission" date="2023-05" db="EMBL/GenBank/DDBJ databases">
        <authorList>
            <consortium name="Lawrence Berkeley National Laboratory"/>
            <person name="Steindorff A."/>
            <person name="Hensen N."/>
            <person name="Bonometti L."/>
            <person name="Westerberg I."/>
            <person name="Brannstrom I.O."/>
            <person name="Guillou S."/>
            <person name="Cros-Aarteil S."/>
            <person name="Calhoun S."/>
            <person name="Haridas S."/>
            <person name="Kuo A."/>
            <person name="Mondo S."/>
            <person name="Pangilinan J."/>
            <person name="Riley R."/>
            <person name="Labutti K."/>
            <person name="Andreopoulos B."/>
            <person name="Lipzen A."/>
            <person name="Chen C."/>
            <person name="Yanf M."/>
            <person name="Daum C."/>
            <person name="Ng V."/>
            <person name="Clum A."/>
            <person name="Ohm R."/>
            <person name="Martin F."/>
            <person name="Silar P."/>
            <person name="Natvig D."/>
            <person name="Lalanne C."/>
            <person name="Gautier V."/>
            <person name="Ament-Velasquez S.L."/>
            <person name="Kruys A."/>
            <person name="Hutchinson M.I."/>
            <person name="Powell A.J."/>
            <person name="Barry K."/>
            <person name="Miller A.N."/>
            <person name="Grigoriev I.V."/>
            <person name="Debuchy R."/>
            <person name="Gladieux P."/>
            <person name="Thoren M.H."/>
            <person name="Johannesson H."/>
        </authorList>
    </citation>
    <scope>NUCLEOTIDE SEQUENCE</scope>
    <source>
        <strain evidence="3">PSN293</strain>
    </source>
</reference>